<accession>A0A2T0SGG6</accession>
<proteinExistence type="predicted"/>
<dbReference type="AlphaFoldDB" id="A0A2T0SGG6"/>
<evidence type="ECO:0000313" key="2">
    <source>
        <dbReference type="Proteomes" id="UP000238375"/>
    </source>
</evidence>
<reference evidence="1 2" key="1">
    <citation type="submission" date="2018-03" db="EMBL/GenBank/DDBJ databases">
        <title>Genomic Encyclopedia of Archaeal and Bacterial Type Strains, Phase II (KMG-II): from individual species to whole genera.</title>
        <authorList>
            <person name="Goeker M."/>
        </authorList>
    </citation>
    <scope>NUCLEOTIDE SEQUENCE [LARGE SCALE GENOMIC DNA]</scope>
    <source>
        <strain evidence="1 2">DSM 28354</strain>
    </source>
</reference>
<dbReference type="Proteomes" id="UP000238375">
    <property type="component" value="Unassembled WGS sequence"/>
</dbReference>
<organism evidence="1 2">
    <name type="scientific">Spirosoma oryzae</name>
    <dbReference type="NCBI Taxonomy" id="1469603"/>
    <lineage>
        <taxon>Bacteria</taxon>
        <taxon>Pseudomonadati</taxon>
        <taxon>Bacteroidota</taxon>
        <taxon>Cytophagia</taxon>
        <taxon>Cytophagales</taxon>
        <taxon>Cytophagaceae</taxon>
        <taxon>Spirosoma</taxon>
    </lineage>
</organism>
<gene>
    <name evidence="1" type="ORF">CLV58_1218</name>
</gene>
<dbReference type="OrthoDB" id="794480at2"/>
<sequence length="118" mass="13363">MTDSEKSHTESAWENLLDQLQQLLGKRPADLNAVLFLIGVQELGRGPIRFSKEQKQDLMHIGVCRVLSESSYYDFAGPDKDGWPHWTLIKPLPHGDLLAQETLLKSHVITYFQSVFAA</sequence>
<evidence type="ECO:0000313" key="1">
    <source>
        <dbReference type="EMBL" id="PRY32508.1"/>
    </source>
</evidence>
<comment type="caution">
    <text evidence="1">The sequence shown here is derived from an EMBL/GenBank/DDBJ whole genome shotgun (WGS) entry which is preliminary data.</text>
</comment>
<dbReference type="EMBL" id="PVTE01000021">
    <property type="protein sequence ID" value="PRY32508.1"/>
    <property type="molecule type" value="Genomic_DNA"/>
</dbReference>
<name>A0A2T0SGG6_9BACT</name>
<keyword evidence="2" id="KW-1185">Reference proteome</keyword>
<protein>
    <submittedName>
        <fullName evidence="1">Uncharacterized protein</fullName>
    </submittedName>
</protein>